<accession>A0A2P4NXX5</accession>
<keyword evidence="2" id="KW-1185">Reference proteome</keyword>
<proteinExistence type="predicted"/>
<gene>
    <name evidence="1" type="ORF">GLOIN_2v1791026</name>
</gene>
<dbReference type="AlphaFoldDB" id="A0A2P4NXX5"/>
<evidence type="ECO:0000313" key="1">
    <source>
        <dbReference type="EMBL" id="POG57977.1"/>
    </source>
</evidence>
<name>A0A2P4NXX5_RHIID</name>
<dbReference type="VEuPathDB" id="FungiDB:RhiirFUN_004703"/>
<protein>
    <submittedName>
        <fullName evidence="1">Uncharacterized protein</fullName>
    </submittedName>
</protein>
<dbReference type="EMBL" id="AUPC02000588">
    <property type="protein sequence ID" value="POG57977.1"/>
    <property type="molecule type" value="Genomic_DNA"/>
</dbReference>
<reference evidence="1 2" key="1">
    <citation type="journal article" date="2013" name="Proc. Natl. Acad. Sci. U.S.A.">
        <title>Genome of an arbuscular mycorrhizal fungus provides insight into the oldest plant symbiosis.</title>
        <authorList>
            <person name="Tisserant E."/>
            <person name="Malbreil M."/>
            <person name="Kuo A."/>
            <person name="Kohler A."/>
            <person name="Symeonidi A."/>
            <person name="Balestrini R."/>
            <person name="Charron P."/>
            <person name="Duensing N."/>
            <person name="Frei Dit Frey N."/>
            <person name="Gianinazzi-Pearson V."/>
            <person name="Gilbert L.B."/>
            <person name="Handa Y."/>
            <person name="Herr J.R."/>
            <person name="Hijri M."/>
            <person name="Koul R."/>
            <person name="Kawaguchi M."/>
            <person name="Krajinski F."/>
            <person name="Lammers P.J."/>
            <person name="Masclaux F.G."/>
            <person name="Murat C."/>
            <person name="Morin E."/>
            <person name="Ndikumana S."/>
            <person name="Pagni M."/>
            <person name="Petitpierre D."/>
            <person name="Requena N."/>
            <person name="Rosikiewicz P."/>
            <person name="Riley R."/>
            <person name="Saito K."/>
            <person name="San Clemente H."/>
            <person name="Shapiro H."/>
            <person name="van Tuinen D."/>
            <person name="Becard G."/>
            <person name="Bonfante P."/>
            <person name="Paszkowski U."/>
            <person name="Shachar-Hill Y.Y."/>
            <person name="Tuskan G.A."/>
            <person name="Young P.W."/>
            <person name="Sanders I.R."/>
            <person name="Henrissat B."/>
            <person name="Rensing S.A."/>
            <person name="Grigoriev I.V."/>
            <person name="Corradi N."/>
            <person name="Roux C."/>
            <person name="Martin F."/>
        </authorList>
    </citation>
    <scope>NUCLEOTIDE SEQUENCE [LARGE SCALE GENOMIC DNA]</scope>
    <source>
        <strain evidence="1 2">DAOM 197198</strain>
    </source>
</reference>
<dbReference type="Proteomes" id="UP000018888">
    <property type="component" value="Unassembled WGS sequence"/>
</dbReference>
<comment type="caution">
    <text evidence="1">The sequence shown here is derived from an EMBL/GenBank/DDBJ whole genome shotgun (WGS) entry which is preliminary data.</text>
</comment>
<reference evidence="1 2" key="2">
    <citation type="journal article" date="2018" name="New Phytol.">
        <title>High intraspecific genome diversity in the model arbuscular mycorrhizal symbiont Rhizophagus irregularis.</title>
        <authorList>
            <person name="Chen E.C.H."/>
            <person name="Morin E."/>
            <person name="Beaudet D."/>
            <person name="Noel J."/>
            <person name="Yildirir G."/>
            <person name="Ndikumana S."/>
            <person name="Charron P."/>
            <person name="St-Onge C."/>
            <person name="Giorgi J."/>
            <person name="Kruger M."/>
            <person name="Marton T."/>
            <person name="Ropars J."/>
            <person name="Grigoriev I.V."/>
            <person name="Hainaut M."/>
            <person name="Henrissat B."/>
            <person name="Roux C."/>
            <person name="Martin F."/>
            <person name="Corradi N."/>
        </authorList>
    </citation>
    <scope>NUCLEOTIDE SEQUENCE [LARGE SCALE GENOMIC DNA]</scope>
    <source>
        <strain evidence="1 2">DAOM 197198</strain>
    </source>
</reference>
<evidence type="ECO:0000313" key="2">
    <source>
        <dbReference type="Proteomes" id="UP000018888"/>
    </source>
</evidence>
<organism evidence="1 2">
    <name type="scientific">Rhizophagus irregularis (strain DAOM 181602 / DAOM 197198 / MUCL 43194)</name>
    <name type="common">Arbuscular mycorrhizal fungus</name>
    <name type="synonym">Glomus intraradices</name>
    <dbReference type="NCBI Taxonomy" id="747089"/>
    <lineage>
        <taxon>Eukaryota</taxon>
        <taxon>Fungi</taxon>
        <taxon>Fungi incertae sedis</taxon>
        <taxon>Mucoromycota</taxon>
        <taxon>Glomeromycotina</taxon>
        <taxon>Glomeromycetes</taxon>
        <taxon>Glomerales</taxon>
        <taxon>Glomeraceae</taxon>
        <taxon>Rhizophagus</taxon>
    </lineage>
</organism>
<sequence length="229" mass="26529">MSFCVKAGLLIDIPLKLCAKGEQYAVFKFEDMDFPSSIVTYSKSIIEYEAGEIKDKSCWSWIMFCSGEGNSCQHEYGGIGECKETCENYSLNNNIKNYCDMHLSHNSNISRLNLSRQVRDNIIISHRSDHRSANSVKSKLLAPFNGAEESELKEALKNQWQICSDEKLRAYLMRDDRRLKENAGPWTILHYLVIEILKPKGYVLFYQQPDLSHSEEEKHYYQLTLSNEF</sequence>